<dbReference type="PATRIC" id="fig|1288963.3.peg.3960"/>
<evidence type="ECO:0000256" key="3">
    <source>
        <dbReference type="ARBA" id="ARBA00023163"/>
    </source>
</evidence>
<dbReference type="InterPro" id="IPR009057">
    <property type="entry name" value="Homeodomain-like_sf"/>
</dbReference>
<dbReference type="Proteomes" id="UP000013909">
    <property type="component" value="Unassembled WGS sequence"/>
</dbReference>
<proteinExistence type="predicted"/>
<accession>R7ZN92</accession>
<evidence type="ECO:0000313" key="6">
    <source>
        <dbReference type="Proteomes" id="UP000013909"/>
    </source>
</evidence>
<comment type="caution">
    <text evidence="5">The sequence shown here is derived from an EMBL/GenBank/DDBJ whole genome shotgun (WGS) entry which is preliminary data.</text>
</comment>
<dbReference type="PROSITE" id="PS01124">
    <property type="entry name" value="HTH_ARAC_FAMILY_2"/>
    <property type="match status" value="1"/>
</dbReference>
<dbReference type="OrthoDB" id="952277at2"/>
<dbReference type="SUPFAM" id="SSF46689">
    <property type="entry name" value="Homeodomain-like"/>
    <property type="match status" value="1"/>
</dbReference>
<dbReference type="GO" id="GO:0003700">
    <property type="term" value="F:DNA-binding transcription factor activity"/>
    <property type="evidence" value="ECO:0007669"/>
    <property type="project" value="InterPro"/>
</dbReference>
<keyword evidence="3" id="KW-0804">Transcription</keyword>
<dbReference type="PANTHER" id="PTHR43280">
    <property type="entry name" value="ARAC-FAMILY TRANSCRIPTIONAL REGULATOR"/>
    <property type="match status" value="1"/>
</dbReference>
<protein>
    <recommendedName>
        <fullName evidence="4">HTH araC/xylS-type domain-containing protein</fullName>
    </recommendedName>
</protein>
<dbReference type="STRING" id="1232681.ADIS_3968"/>
<dbReference type="EMBL" id="AQHR01000104">
    <property type="protein sequence ID" value="EON75565.1"/>
    <property type="molecule type" value="Genomic_DNA"/>
</dbReference>
<dbReference type="PANTHER" id="PTHR43280:SF2">
    <property type="entry name" value="HTH-TYPE TRANSCRIPTIONAL REGULATOR EXSA"/>
    <property type="match status" value="1"/>
</dbReference>
<dbReference type="GO" id="GO:0043565">
    <property type="term" value="F:sequence-specific DNA binding"/>
    <property type="evidence" value="ECO:0007669"/>
    <property type="project" value="InterPro"/>
</dbReference>
<sequence length="187" mass="20943">MQVLAVKNMVCTRCILAVQQLLVREGISGAEVELGRVVLRDPLTSDSEVRVARELEKLGFELLRSKEAKRIESIKNLLVELVHSGDVPASFSLSAFLSQGVGEDYATLSHLFSSTEGITIEKYFIQLKIEKVKEWLSYGEFQVSEASYMLGYSSVQHLSAQFKKVTGMTPSSYRKLGVKPRKLLDRI</sequence>
<organism evidence="5 6">
    <name type="scientific">Lunatimonas lonarensis</name>
    <dbReference type="NCBI Taxonomy" id="1232681"/>
    <lineage>
        <taxon>Bacteria</taxon>
        <taxon>Pseudomonadati</taxon>
        <taxon>Bacteroidota</taxon>
        <taxon>Cytophagia</taxon>
        <taxon>Cytophagales</taxon>
        <taxon>Cyclobacteriaceae</taxon>
    </lineage>
</organism>
<evidence type="ECO:0000313" key="5">
    <source>
        <dbReference type="EMBL" id="EON75565.1"/>
    </source>
</evidence>
<evidence type="ECO:0000256" key="2">
    <source>
        <dbReference type="ARBA" id="ARBA00023125"/>
    </source>
</evidence>
<feature type="domain" description="HTH araC/xylS-type" evidence="4">
    <location>
        <begin position="97"/>
        <end position="176"/>
    </location>
</feature>
<evidence type="ECO:0000259" key="4">
    <source>
        <dbReference type="PROSITE" id="PS01124"/>
    </source>
</evidence>
<dbReference type="InterPro" id="IPR018062">
    <property type="entry name" value="HTH_AraC-typ_CS"/>
</dbReference>
<dbReference type="SMART" id="SM00342">
    <property type="entry name" value="HTH_ARAC"/>
    <property type="match status" value="1"/>
</dbReference>
<keyword evidence="2" id="KW-0238">DNA-binding</keyword>
<name>R7ZN92_9BACT</name>
<keyword evidence="1" id="KW-0805">Transcription regulation</keyword>
<dbReference type="PROSITE" id="PS00041">
    <property type="entry name" value="HTH_ARAC_FAMILY_1"/>
    <property type="match status" value="1"/>
</dbReference>
<evidence type="ECO:0000256" key="1">
    <source>
        <dbReference type="ARBA" id="ARBA00023015"/>
    </source>
</evidence>
<dbReference type="AlphaFoldDB" id="R7ZN92"/>
<dbReference type="Gene3D" id="1.10.10.60">
    <property type="entry name" value="Homeodomain-like"/>
    <property type="match status" value="1"/>
</dbReference>
<keyword evidence="6" id="KW-1185">Reference proteome</keyword>
<dbReference type="Pfam" id="PF12833">
    <property type="entry name" value="HTH_18"/>
    <property type="match status" value="1"/>
</dbReference>
<reference evidence="5 6" key="1">
    <citation type="submission" date="2013-02" db="EMBL/GenBank/DDBJ databases">
        <title>A novel strain isolated from Lonar lake, Maharashtra, India.</title>
        <authorList>
            <person name="Singh A."/>
        </authorList>
    </citation>
    <scope>NUCLEOTIDE SEQUENCE [LARGE SCALE GENOMIC DNA]</scope>
    <source>
        <strain evidence="5 6">AK24</strain>
    </source>
</reference>
<dbReference type="InterPro" id="IPR018060">
    <property type="entry name" value="HTH_AraC"/>
</dbReference>
<gene>
    <name evidence="5" type="ORF">ADIS_3968</name>
</gene>